<dbReference type="InterPro" id="IPR003439">
    <property type="entry name" value="ABC_transporter-like_ATP-bd"/>
</dbReference>
<comment type="subcellular location">
    <subcellularLocation>
        <location evidence="1">Cell membrane</location>
        <topology evidence="1">Peripheral membrane protein</topology>
        <orientation evidence="1">Cytoplasmic side</orientation>
    </subcellularLocation>
</comment>
<dbReference type="RefSeq" id="WP_067879245.1">
    <property type="nucleotide sequence ID" value="NZ_CP013979.1"/>
</dbReference>
<evidence type="ECO:0000313" key="12">
    <source>
        <dbReference type="Proteomes" id="UP000078437"/>
    </source>
</evidence>
<dbReference type="Gene3D" id="3.40.50.300">
    <property type="entry name" value="P-loop containing nucleotide triphosphate hydrolases"/>
    <property type="match status" value="1"/>
</dbReference>
<feature type="domain" description="ABC transporter" evidence="10">
    <location>
        <begin position="12"/>
        <end position="242"/>
    </location>
</feature>
<reference evidence="12" key="2">
    <citation type="submission" date="2016-01" db="EMBL/GenBank/DDBJ databases">
        <title>Complete genome sequence of Agromyces aureus AR33T and comparison with related organisms.</title>
        <authorList>
            <person name="Corretto E."/>
            <person name="Antonielli L."/>
            <person name="Sessitsch A."/>
            <person name="Brader G."/>
        </authorList>
    </citation>
    <scope>NUCLEOTIDE SEQUENCE [LARGE SCALE GENOMIC DNA]</scope>
    <source>
        <strain evidence="12">AR33</strain>
    </source>
</reference>
<dbReference type="NCBIfam" id="TIGR01188">
    <property type="entry name" value="drrA"/>
    <property type="match status" value="1"/>
</dbReference>
<evidence type="ECO:0000256" key="3">
    <source>
        <dbReference type="ARBA" id="ARBA00022475"/>
    </source>
</evidence>
<dbReference type="GO" id="GO:0005524">
    <property type="term" value="F:ATP binding"/>
    <property type="evidence" value="ECO:0007669"/>
    <property type="project" value="UniProtKB-KW"/>
</dbReference>
<dbReference type="InterPro" id="IPR025302">
    <property type="entry name" value="DrrA1/2-like_C"/>
</dbReference>
<evidence type="ECO:0000256" key="2">
    <source>
        <dbReference type="ARBA" id="ARBA00022448"/>
    </source>
</evidence>
<dbReference type="InterPro" id="IPR050763">
    <property type="entry name" value="ABC_transporter_ATP-binding"/>
</dbReference>
<gene>
    <name evidence="11" type="ORF">ATC03_16015</name>
</gene>
<dbReference type="GO" id="GO:0005886">
    <property type="term" value="C:plasma membrane"/>
    <property type="evidence" value="ECO:0007669"/>
    <property type="project" value="UniProtKB-SubCell"/>
</dbReference>
<keyword evidence="3" id="KW-1003">Cell membrane</keyword>
<keyword evidence="6" id="KW-1278">Translocase</keyword>
<dbReference type="PROSITE" id="PS50893">
    <property type="entry name" value="ABC_TRANSPORTER_2"/>
    <property type="match status" value="1"/>
</dbReference>
<keyword evidence="2" id="KW-0813">Transport</keyword>
<name>A0A191WIJ0_9MICO</name>
<comment type="similarity">
    <text evidence="9">Belongs to the ABC transporter superfamily. Drug exporter-1 (DrugE1) (TC 3.A.1.105) family.</text>
</comment>
<dbReference type="Pfam" id="PF00005">
    <property type="entry name" value="ABC_tran"/>
    <property type="match status" value="1"/>
</dbReference>
<sequence>MHPRPVPPRPALEAVGLRKHYAKTPALDGFDLHVAAGTVHGLLGPNGAGKTTAVRCLTTLTDLDEGSAAIDGIDVRRDPAAVRERIGLVGQFHAVDEALTAHQNLVLFARLSGISKPRATSRADHLLEAFGLTDASSRPVSGFSGGMRRRLDIASSLVLTPAVLFLDEPTTGLDPRGRATVWQAVREVASMGTTVLLTTQLLDEADQLADRVSVMDRGRVIAEGTPSELKRRLGGDRITAAFAAADLDRAAAVVASAVGAEASVDPDSSTVTVEVENGSAALAPIVRALDADGLTVDDLALRRPTLDEVFLHLTGAAPADAAASDATAPEPTDEEAR</sequence>
<dbReference type="Pfam" id="PF13732">
    <property type="entry name" value="DrrA1-3_C"/>
    <property type="match status" value="1"/>
</dbReference>
<dbReference type="GO" id="GO:0043215">
    <property type="term" value="P:daunorubicin transport"/>
    <property type="evidence" value="ECO:0007669"/>
    <property type="project" value="InterPro"/>
</dbReference>
<dbReference type="EMBL" id="CP013979">
    <property type="protein sequence ID" value="ANJ27988.1"/>
    <property type="molecule type" value="Genomic_DNA"/>
</dbReference>
<evidence type="ECO:0000256" key="7">
    <source>
        <dbReference type="ARBA" id="ARBA00023136"/>
    </source>
</evidence>
<evidence type="ECO:0000256" key="5">
    <source>
        <dbReference type="ARBA" id="ARBA00022840"/>
    </source>
</evidence>
<evidence type="ECO:0000256" key="4">
    <source>
        <dbReference type="ARBA" id="ARBA00022741"/>
    </source>
</evidence>
<dbReference type="AlphaFoldDB" id="A0A191WIJ0"/>
<evidence type="ECO:0000256" key="8">
    <source>
        <dbReference type="ARBA" id="ARBA00023251"/>
    </source>
</evidence>
<evidence type="ECO:0000313" key="11">
    <source>
        <dbReference type="EMBL" id="ANJ27988.1"/>
    </source>
</evidence>
<dbReference type="Proteomes" id="UP000078437">
    <property type="component" value="Chromosome"/>
</dbReference>
<dbReference type="GO" id="GO:1900753">
    <property type="term" value="P:doxorubicin transport"/>
    <property type="evidence" value="ECO:0007669"/>
    <property type="project" value="InterPro"/>
</dbReference>
<dbReference type="STRING" id="453304.ATC03_16015"/>
<keyword evidence="7" id="KW-0472">Membrane</keyword>
<organism evidence="11 12">
    <name type="scientific">Agromyces aureus</name>
    <dbReference type="NCBI Taxonomy" id="453304"/>
    <lineage>
        <taxon>Bacteria</taxon>
        <taxon>Bacillati</taxon>
        <taxon>Actinomycetota</taxon>
        <taxon>Actinomycetes</taxon>
        <taxon>Micrococcales</taxon>
        <taxon>Microbacteriaceae</taxon>
        <taxon>Agromyces</taxon>
    </lineage>
</organism>
<evidence type="ECO:0000256" key="6">
    <source>
        <dbReference type="ARBA" id="ARBA00022967"/>
    </source>
</evidence>
<dbReference type="SMART" id="SM00382">
    <property type="entry name" value="AAA"/>
    <property type="match status" value="1"/>
</dbReference>
<keyword evidence="4" id="KW-0547">Nucleotide-binding</keyword>
<dbReference type="InterPro" id="IPR005894">
    <property type="entry name" value="DrrA"/>
</dbReference>
<dbReference type="InterPro" id="IPR027417">
    <property type="entry name" value="P-loop_NTPase"/>
</dbReference>
<reference evidence="11 12" key="1">
    <citation type="journal article" date="2016" name="Int. J. Syst. Evol. Microbiol.">
        <title>Agromyces aureus sp. nov., isolated from the rhizosphere of Salix caprea L. grown in a heavy-metal-contaminated soil.</title>
        <authorList>
            <person name="Corretto E."/>
            <person name="Antonielli L."/>
            <person name="Sessitsch A."/>
            <person name="Compant S."/>
            <person name="Gorfer M."/>
            <person name="Kuffner M."/>
            <person name="Brader G."/>
        </authorList>
    </citation>
    <scope>NUCLEOTIDE SEQUENCE [LARGE SCALE GENOMIC DNA]</scope>
    <source>
        <strain evidence="11 12">AR33</strain>
    </source>
</reference>
<dbReference type="KEGG" id="agy:ATC03_16015"/>
<keyword evidence="12" id="KW-1185">Reference proteome</keyword>
<evidence type="ECO:0000256" key="9">
    <source>
        <dbReference type="ARBA" id="ARBA00049985"/>
    </source>
</evidence>
<dbReference type="PROSITE" id="PS00211">
    <property type="entry name" value="ABC_TRANSPORTER_1"/>
    <property type="match status" value="1"/>
</dbReference>
<dbReference type="SUPFAM" id="SSF52540">
    <property type="entry name" value="P-loop containing nucleoside triphosphate hydrolases"/>
    <property type="match status" value="1"/>
</dbReference>
<keyword evidence="5" id="KW-0067">ATP-binding</keyword>
<dbReference type="PANTHER" id="PTHR42711">
    <property type="entry name" value="ABC TRANSPORTER ATP-BINDING PROTEIN"/>
    <property type="match status" value="1"/>
</dbReference>
<dbReference type="OrthoDB" id="9804819at2"/>
<dbReference type="PANTHER" id="PTHR42711:SF19">
    <property type="entry name" value="DOXORUBICIN RESISTANCE ATP-BINDING PROTEIN DRRA"/>
    <property type="match status" value="1"/>
</dbReference>
<dbReference type="InterPro" id="IPR003593">
    <property type="entry name" value="AAA+_ATPase"/>
</dbReference>
<dbReference type="GO" id="GO:0016887">
    <property type="term" value="F:ATP hydrolysis activity"/>
    <property type="evidence" value="ECO:0007669"/>
    <property type="project" value="InterPro"/>
</dbReference>
<protein>
    <submittedName>
        <fullName evidence="11">ABC transporter</fullName>
    </submittedName>
</protein>
<proteinExistence type="inferred from homology"/>
<dbReference type="GO" id="GO:0046677">
    <property type="term" value="P:response to antibiotic"/>
    <property type="evidence" value="ECO:0007669"/>
    <property type="project" value="UniProtKB-KW"/>
</dbReference>
<accession>A0A191WIJ0</accession>
<dbReference type="InterPro" id="IPR017871">
    <property type="entry name" value="ABC_transporter-like_CS"/>
</dbReference>
<evidence type="ECO:0000259" key="10">
    <source>
        <dbReference type="PROSITE" id="PS50893"/>
    </source>
</evidence>
<evidence type="ECO:0000256" key="1">
    <source>
        <dbReference type="ARBA" id="ARBA00004413"/>
    </source>
</evidence>
<keyword evidence="8" id="KW-0046">Antibiotic resistance</keyword>